<evidence type="ECO:0000256" key="1">
    <source>
        <dbReference type="ARBA" id="ARBA00022741"/>
    </source>
</evidence>
<sequence length="300" mass="33274">MDINLIISEVSKVIKGKEEVIKNSLVCLLSGGHLLIEDVPGTGKTTLALALARVLGLSFSRIQFTSDLLPSDITGVSVFNQKTREFEFKKGPIFSNVVLADEINRGTPKVQSALLEAMAEKQVSVDGNTYKLPEPFFVIATQNPIEYYGTYPLPEAQLDRFTMKISMGYPSEEDEVQIVQGINPMEKVSSLNVLSSPEEVIRTVNEVKEIYVSPEVARFIVNIGNEVRNHPSVILGVSTRGLIHLANASRALAYFRERDFVVPEDVLDLLKYVIPHRIKVREGVKAEAVLKEVISRVPIP</sequence>
<dbReference type="Gene3D" id="1.10.8.80">
    <property type="entry name" value="Magnesium chelatase subunit I, C-Terminal domain"/>
    <property type="match status" value="1"/>
</dbReference>
<evidence type="ECO:0000313" key="6">
    <source>
        <dbReference type="Proteomes" id="UP000000798"/>
    </source>
</evidence>
<keyword evidence="1" id="KW-0547">Nucleotide-binding</keyword>
<dbReference type="SMART" id="SM00382">
    <property type="entry name" value="AAA"/>
    <property type="match status" value="1"/>
</dbReference>
<evidence type="ECO:0000256" key="3">
    <source>
        <dbReference type="ARBA" id="ARBA00061607"/>
    </source>
</evidence>
<evidence type="ECO:0000313" key="5">
    <source>
        <dbReference type="EMBL" id="AAC06575.1"/>
    </source>
</evidence>
<feature type="domain" description="AAA+ ATPase" evidence="4">
    <location>
        <begin position="30"/>
        <end position="171"/>
    </location>
</feature>
<dbReference type="InterPro" id="IPR041628">
    <property type="entry name" value="ChlI/MoxR_AAA_lid"/>
</dbReference>
<dbReference type="OrthoDB" id="9808397at2"/>
<comment type="similarity">
    <text evidence="3">Belongs to the MoxR family.</text>
</comment>
<dbReference type="Proteomes" id="UP000000798">
    <property type="component" value="Chromosome"/>
</dbReference>
<dbReference type="AlphaFoldDB" id="O66604"/>
<dbReference type="PANTHER" id="PTHR42759:SF5">
    <property type="entry name" value="METHANOL DEHYDROGENASE REGULATOR"/>
    <property type="match status" value="1"/>
</dbReference>
<dbReference type="GO" id="GO:0005524">
    <property type="term" value="F:ATP binding"/>
    <property type="evidence" value="ECO:0007669"/>
    <property type="project" value="UniProtKB-KW"/>
</dbReference>
<dbReference type="Pfam" id="PF17863">
    <property type="entry name" value="AAA_lid_2"/>
    <property type="match status" value="1"/>
</dbReference>
<dbReference type="STRING" id="224324.aq_240"/>
<dbReference type="FunFam" id="3.40.50.300:FF:000640">
    <property type="entry name" value="MoxR family ATPase"/>
    <property type="match status" value="1"/>
</dbReference>
<dbReference type="InterPro" id="IPR011703">
    <property type="entry name" value="ATPase_AAA-3"/>
</dbReference>
<keyword evidence="2" id="KW-0067">ATP-binding</keyword>
<organism evidence="5 6">
    <name type="scientific">Aquifex aeolicus (strain VF5)</name>
    <dbReference type="NCBI Taxonomy" id="224324"/>
    <lineage>
        <taxon>Bacteria</taxon>
        <taxon>Pseudomonadati</taxon>
        <taxon>Aquificota</taxon>
        <taxon>Aquificia</taxon>
        <taxon>Aquificales</taxon>
        <taxon>Aquificaceae</taxon>
        <taxon>Aquifex</taxon>
    </lineage>
</organism>
<dbReference type="GO" id="GO:0016887">
    <property type="term" value="F:ATP hydrolysis activity"/>
    <property type="evidence" value="ECO:0007669"/>
    <property type="project" value="InterPro"/>
</dbReference>
<keyword evidence="6" id="KW-1185">Reference proteome</keyword>
<dbReference type="InterPro" id="IPR027417">
    <property type="entry name" value="P-loop_NTPase"/>
</dbReference>
<name>O66604_AQUAE</name>
<dbReference type="eggNOG" id="COG0714">
    <property type="taxonomic scope" value="Bacteria"/>
</dbReference>
<dbReference type="Pfam" id="PF07726">
    <property type="entry name" value="AAA_3"/>
    <property type="match status" value="1"/>
</dbReference>
<evidence type="ECO:0000259" key="4">
    <source>
        <dbReference type="SMART" id="SM00382"/>
    </source>
</evidence>
<dbReference type="EnsemblBacteria" id="AAC06575">
    <property type="protein sequence ID" value="AAC06575"/>
    <property type="gene ID" value="aq_240"/>
</dbReference>
<dbReference type="EMBL" id="AE000657">
    <property type="protein sequence ID" value="AAC06575.1"/>
    <property type="molecule type" value="Genomic_DNA"/>
</dbReference>
<dbReference type="CDD" id="cd00009">
    <property type="entry name" value="AAA"/>
    <property type="match status" value="1"/>
</dbReference>
<dbReference type="Gene3D" id="3.40.50.300">
    <property type="entry name" value="P-loop containing nucleotide triphosphate hydrolases"/>
    <property type="match status" value="1"/>
</dbReference>
<gene>
    <name evidence="5" type="ordered locus">aq_240</name>
</gene>
<proteinExistence type="inferred from homology"/>
<accession>O66604</accession>
<dbReference type="HOGENOM" id="CLU_034716_2_2_0"/>
<protein>
    <recommendedName>
        <fullName evidence="4">AAA+ ATPase domain-containing protein</fullName>
    </recommendedName>
</protein>
<dbReference type="InterPro" id="IPR050764">
    <property type="entry name" value="CbbQ/NirQ/NorQ/GpvN"/>
</dbReference>
<dbReference type="PIRSF" id="PIRSF002849">
    <property type="entry name" value="AAA_ATPase_chaperone_MoxR_prd"/>
    <property type="match status" value="1"/>
</dbReference>
<dbReference type="KEGG" id="aae:aq_240"/>
<dbReference type="PIR" id="H70321">
    <property type="entry name" value="H70321"/>
</dbReference>
<evidence type="ECO:0000256" key="2">
    <source>
        <dbReference type="ARBA" id="ARBA00022840"/>
    </source>
</evidence>
<dbReference type="InParanoid" id="O66604"/>
<dbReference type="PANTHER" id="PTHR42759">
    <property type="entry name" value="MOXR FAMILY PROTEIN"/>
    <property type="match status" value="1"/>
</dbReference>
<dbReference type="SUPFAM" id="SSF52540">
    <property type="entry name" value="P-loop containing nucleoside triphosphate hydrolases"/>
    <property type="match status" value="1"/>
</dbReference>
<dbReference type="InterPro" id="IPR003593">
    <property type="entry name" value="AAA+_ATPase"/>
</dbReference>
<dbReference type="RefSeq" id="WP_010880102.1">
    <property type="nucleotide sequence ID" value="NC_000918.1"/>
</dbReference>
<reference evidence="5 6" key="1">
    <citation type="journal article" date="1998" name="Nature">
        <title>The complete genome of the hyperthermophilic bacterium Aquifex aeolicus.</title>
        <authorList>
            <person name="Deckert G."/>
            <person name="Warren P.V."/>
            <person name="Gaasterland T."/>
            <person name="Young W.G."/>
            <person name="Lenox A.L."/>
            <person name="Graham D.E."/>
            <person name="Overbeek R."/>
            <person name="Snead M.A."/>
            <person name="Keller M."/>
            <person name="Aujay M."/>
            <person name="Huber R."/>
            <person name="Feldman R.A."/>
            <person name="Short J.M."/>
            <person name="Olson G.J."/>
            <person name="Swanson R.V."/>
        </authorList>
    </citation>
    <scope>NUCLEOTIDE SEQUENCE [LARGE SCALE GENOMIC DNA]</scope>
    <source>
        <strain evidence="5 6">VF5</strain>
    </source>
</reference>